<feature type="compositionally biased region" description="Basic and acidic residues" evidence="1">
    <location>
        <begin position="1108"/>
        <end position="1122"/>
    </location>
</feature>
<name>A0A4R0RZ13_9APHY</name>
<comment type="caution">
    <text evidence="2">The sequence shown here is derived from an EMBL/GenBank/DDBJ whole genome shotgun (WGS) entry which is preliminary data.</text>
</comment>
<feature type="region of interest" description="Disordered" evidence="1">
    <location>
        <begin position="1147"/>
        <end position="1184"/>
    </location>
</feature>
<gene>
    <name evidence="2" type="ORF">EIP91_010649</name>
</gene>
<evidence type="ECO:0000313" key="3">
    <source>
        <dbReference type="Proteomes" id="UP000292702"/>
    </source>
</evidence>
<reference evidence="2 3" key="1">
    <citation type="submission" date="2018-11" db="EMBL/GenBank/DDBJ databases">
        <title>Genome assembly of Steccherinum ochraceum LE-BIN_3174, the white-rot fungus of the Steccherinaceae family (The Residual Polyporoid clade, Polyporales, Basidiomycota).</title>
        <authorList>
            <person name="Fedorova T.V."/>
            <person name="Glazunova O.A."/>
            <person name="Landesman E.O."/>
            <person name="Moiseenko K.V."/>
            <person name="Psurtseva N.V."/>
            <person name="Savinova O.S."/>
            <person name="Shakhova N.V."/>
            <person name="Tyazhelova T.V."/>
            <person name="Vasina D.V."/>
        </authorList>
    </citation>
    <scope>NUCLEOTIDE SEQUENCE [LARGE SCALE GENOMIC DNA]</scope>
    <source>
        <strain evidence="2 3">LE-BIN_3174</strain>
    </source>
</reference>
<feature type="compositionally biased region" description="Basic and acidic residues" evidence="1">
    <location>
        <begin position="19"/>
        <end position="30"/>
    </location>
</feature>
<keyword evidence="3" id="KW-1185">Reference proteome</keyword>
<dbReference type="EMBL" id="RWJN01000065">
    <property type="protein sequence ID" value="TCD68474.1"/>
    <property type="molecule type" value="Genomic_DNA"/>
</dbReference>
<feature type="compositionally biased region" description="Polar residues" evidence="1">
    <location>
        <begin position="31"/>
        <end position="40"/>
    </location>
</feature>
<feature type="compositionally biased region" description="Pro residues" evidence="1">
    <location>
        <begin position="1152"/>
        <end position="1167"/>
    </location>
</feature>
<evidence type="ECO:0000313" key="2">
    <source>
        <dbReference type="EMBL" id="TCD68474.1"/>
    </source>
</evidence>
<sequence length="1184" mass="130695">MAPLNKRPIDPIDLPWLKGDGEDGADKSSELSRSAENTSDQQDRARNIAKIRSDIPKRVREVLASDWNFHGTFAFSKSFTDAPNPILRLKPVGVIGLPLSERDAEVLKSAGSSLPPGFQANGSKASIWHLPPANVSIESKTWANFLESAVSDACLALGVDYASSQPQCHFEDTYLVGPGTTSFPSSSQPKRYTTDGTPPGTAFATMMVVLPSSICKTMRSAIMDSGEIIVLDYMCSDLSVTSIAAWYNGAHHQITLSAPGHSLVIAYRLVHTTTSIIPSLRHGADFSGQIEPILTFWRQKEPDFPEKLVFLLESDYSTQRYQTRNMQGVDAKVVPLLLTAAENLGLHTGFGSAVCSTSSSGKILSNSSGEFQEEGPEDHVSLEIHDFVDANMQPISNTLCLDLANEAVPADIADVLRNGAIWSTSVTYGSADKDSDPHEFFDENKTAYLHRQYRRSVLVIWLPSTDFMVRYPSDLQTAIKSLASPSLPTPQYQSEREKLLQYALNRFPQDPIGVTRAVCKVALASRDPLLWVRAVGICCADVGFAILPNRGIWDAVSAFGFAIIEPGITAMLKNEPRNARRFTLLDEVRTYLFQSRLPEDFDRDAWLSSCYLSVFSSIRSQHREDADPAWLKTFVLALFQYGNPALFVQTIVPQLKEHLDADLLRTLAVKLSERPSFNDTPHIYTPAHDLMHTAITKADLSALKKNQVFKYAITFLGACIGRYDDLTGLILEKFCEHSDTFELQSLERLGYVRNVLCSLALHVVENVKEDWRSAALPHIHTLITTSLGVACSEEPLATKSEGAVDRSRRHLAEKLNPQYFRALGKITEWHGGLKVLLSVGTYEVIIERLRQCEVSPTIDHGAAEGAEFAGIVQSLAEAWISRFDECYTGKIFKEAIRFCCKFHLDDAGNTMIQRAVDRGLMNHRNLKGFLVPLVASIRSFGEEFPIHSTHIASTVQKILLAWVEKSTACSALMASISDWGCSCPQCRRVMNSLKSPPSVNGPFTVKKLESQRDHVTQKVYEHFPPNEGRVVIKNTSGSAIQIILSDEFYDQMKWQTELVHGQIILKNLEGDDDALQILLGDHYERIMVSLRLYSNPSLSTSASTSVSTEEKSISLDAGDNHSADASNVAVTSRSVSSYKVSSSGALNYAYGPPDPPVHLPPVPPSESPPAKKRRLAAVLSDDEL</sequence>
<dbReference type="Proteomes" id="UP000292702">
    <property type="component" value="Unassembled WGS sequence"/>
</dbReference>
<protein>
    <submittedName>
        <fullName evidence="2">Uncharacterized protein</fullName>
    </submittedName>
</protein>
<evidence type="ECO:0000256" key="1">
    <source>
        <dbReference type="SAM" id="MobiDB-lite"/>
    </source>
</evidence>
<accession>A0A4R0RZ13</accession>
<feature type="compositionally biased region" description="Low complexity" evidence="1">
    <location>
        <begin position="1097"/>
        <end position="1107"/>
    </location>
</feature>
<organism evidence="2 3">
    <name type="scientific">Steccherinum ochraceum</name>
    <dbReference type="NCBI Taxonomy" id="92696"/>
    <lineage>
        <taxon>Eukaryota</taxon>
        <taxon>Fungi</taxon>
        <taxon>Dikarya</taxon>
        <taxon>Basidiomycota</taxon>
        <taxon>Agaricomycotina</taxon>
        <taxon>Agaricomycetes</taxon>
        <taxon>Polyporales</taxon>
        <taxon>Steccherinaceae</taxon>
        <taxon>Steccherinum</taxon>
    </lineage>
</organism>
<dbReference type="AlphaFoldDB" id="A0A4R0RZ13"/>
<dbReference type="OrthoDB" id="124582at2759"/>
<proteinExistence type="predicted"/>
<feature type="region of interest" description="Disordered" evidence="1">
    <location>
        <begin position="1"/>
        <end position="49"/>
    </location>
</feature>
<feature type="region of interest" description="Disordered" evidence="1">
    <location>
        <begin position="1097"/>
        <end position="1124"/>
    </location>
</feature>